<dbReference type="SUPFAM" id="SSF69360">
    <property type="entry name" value="Cell wall binding repeat"/>
    <property type="match status" value="1"/>
</dbReference>
<dbReference type="InterPro" id="IPR018337">
    <property type="entry name" value="Cell_wall/Cho-bd_repeat"/>
</dbReference>
<dbReference type="Pfam" id="PF01473">
    <property type="entry name" value="Choline_bind_1"/>
    <property type="match status" value="2"/>
</dbReference>
<evidence type="ECO:0000256" key="1">
    <source>
        <dbReference type="ARBA" id="ARBA00010646"/>
    </source>
</evidence>
<dbReference type="OrthoDB" id="9798192at2"/>
<reference evidence="5 6" key="1">
    <citation type="submission" date="2018-02" db="EMBL/GenBank/DDBJ databases">
        <title>Genomic Encyclopedia of Archaeal and Bacterial Type Strains, Phase II (KMG-II): from individual species to whole genera.</title>
        <authorList>
            <person name="Goeker M."/>
        </authorList>
    </citation>
    <scope>NUCLEOTIDE SEQUENCE [LARGE SCALE GENOMIC DNA]</scope>
    <source>
        <strain evidence="5 6">DSM 3808</strain>
    </source>
</reference>
<organism evidence="5 6">
    <name type="scientific">Lacrimispora xylanisolvens</name>
    <dbReference type="NCBI Taxonomy" id="384636"/>
    <lineage>
        <taxon>Bacteria</taxon>
        <taxon>Bacillati</taxon>
        <taxon>Bacillota</taxon>
        <taxon>Clostridia</taxon>
        <taxon>Lachnospirales</taxon>
        <taxon>Lachnospiraceae</taxon>
        <taxon>Lacrimispora</taxon>
    </lineage>
</organism>
<feature type="repeat" description="Cell wall-binding" evidence="3">
    <location>
        <begin position="274"/>
        <end position="293"/>
    </location>
</feature>
<evidence type="ECO:0000256" key="3">
    <source>
        <dbReference type="PROSITE-ProRule" id="PRU00591"/>
    </source>
</evidence>
<dbReference type="GO" id="GO:0016052">
    <property type="term" value="P:carbohydrate catabolic process"/>
    <property type="evidence" value="ECO:0007669"/>
    <property type="project" value="TreeGrafter"/>
</dbReference>
<dbReference type="PROSITE" id="PS51904">
    <property type="entry name" value="GLYCOSYL_HYDROL_F25_2"/>
    <property type="match status" value="1"/>
</dbReference>
<dbReference type="EMBL" id="PTJA01000005">
    <property type="protein sequence ID" value="PPK80935.1"/>
    <property type="molecule type" value="Genomic_DNA"/>
</dbReference>
<dbReference type="PROSITE" id="PS51170">
    <property type="entry name" value="CW"/>
    <property type="match status" value="1"/>
</dbReference>
<evidence type="ECO:0000313" key="6">
    <source>
        <dbReference type="Proteomes" id="UP000237749"/>
    </source>
</evidence>
<dbReference type="GO" id="GO:0009253">
    <property type="term" value="P:peptidoglycan catabolic process"/>
    <property type="evidence" value="ECO:0007669"/>
    <property type="project" value="InterPro"/>
</dbReference>
<protein>
    <submittedName>
        <fullName evidence="5">Putative cell wall binding repeat protein</fullName>
    </submittedName>
</protein>
<comment type="caution">
    <text evidence="5">The sequence shown here is derived from an EMBL/GenBank/DDBJ whole genome shotgun (WGS) entry which is preliminary data.</text>
</comment>
<dbReference type="PANTHER" id="PTHR34135:SF2">
    <property type="entry name" value="LYSOZYME"/>
    <property type="match status" value="1"/>
</dbReference>
<dbReference type="PANTHER" id="PTHR34135">
    <property type="entry name" value="LYSOZYME"/>
    <property type="match status" value="1"/>
</dbReference>
<dbReference type="Proteomes" id="UP000237749">
    <property type="component" value="Unassembled WGS sequence"/>
</dbReference>
<evidence type="ECO:0000256" key="2">
    <source>
        <dbReference type="ARBA" id="ARBA00022737"/>
    </source>
</evidence>
<dbReference type="CDD" id="cd06414">
    <property type="entry name" value="GH25_LytC-like"/>
    <property type="match status" value="1"/>
</dbReference>
<dbReference type="AlphaFoldDB" id="A0A2S6HT52"/>
<keyword evidence="2" id="KW-0677">Repeat</keyword>
<dbReference type="Pfam" id="PF01183">
    <property type="entry name" value="Glyco_hydro_25"/>
    <property type="match status" value="1"/>
</dbReference>
<dbReference type="RefSeq" id="WP_104436924.1">
    <property type="nucleotide sequence ID" value="NZ_PTJA01000005.1"/>
</dbReference>
<sequence>MKKNIRLRIAAYLIACLMASEAFATPLNGYSAEAWKLENGQYIDASGNPITGVLAKGITVTKYQNRQNEANGGIDWKKVAEDGVSFAMVRIGYLNDMDPYFSENMKHASENGLKTGVFFYTQALDTQTAVEEARYVLRQVKDYRISYPIAYDVESQYLLDNKLSKQQITDNINAFCKTIADAGYRPIVYANNKWLSLHIDMSQVPYDVWYARYGTVNDYQNRTIWQCTDKGRVAGIDGDVTIELSFADYGSMIPSDGFKTIDGERYYMKNYERQTGWIQPDGVWYYLDSNGMVVHDKTMVIDNVSYTFGSQGEITNQSK</sequence>
<evidence type="ECO:0000256" key="4">
    <source>
        <dbReference type="SAM" id="SignalP"/>
    </source>
</evidence>
<feature type="signal peptide" evidence="4">
    <location>
        <begin position="1"/>
        <end position="24"/>
    </location>
</feature>
<comment type="similarity">
    <text evidence="1">Belongs to the glycosyl hydrolase 25 family.</text>
</comment>
<proteinExistence type="inferred from homology"/>
<gene>
    <name evidence="5" type="ORF">BXY41_105154</name>
</gene>
<name>A0A2S6HT52_9FIRM</name>
<dbReference type="InterPro" id="IPR002053">
    <property type="entry name" value="Glyco_hydro_25"/>
</dbReference>
<dbReference type="SUPFAM" id="SSF51445">
    <property type="entry name" value="(Trans)glycosidases"/>
    <property type="match status" value="1"/>
</dbReference>
<dbReference type="Gene3D" id="3.20.20.80">
    <property type="entry name" value="Glycosidases"/>
    <property type="match status" value="1"/>
</dbReference>
<accession>A0A2S6HT52</accession>
<keyword evidence="6" id="KW-1185">Reference proteome</keyword>
<keyword evidence="4" id="KW-0732">Signal</keyword>
<dbReference type="GO" id="GO:0016998">
    <property type="term" value="P:cell wall macromolecule catabolic process"/>
    <property type="evidence" value="ECO:0007669"/>
    <property type="project" value="InterPro"/>
</dbReference>
<dbReference type="Gene3D" id="2.10.270.10">
    <property type="entry name" value="Cholin Binding"/>
    <property type="match status" value="1"/>
</dbReference>
<evidence type="ECO:0000313" key="5">
    <source>
        <dbReference type="EMBL" id="PPK80935.1"/>
    </source>
</evidence>
<feature type="chain" id="PRO_5015707953" evidence="4">
    <location>
        <begin position="25"/>
        <end position="319"/>
    </location>
</feature>
<dbReference type="InterPro" id="IPR017853">
    <property type="entry name" value="GH"/>
</dbReference>
<dbReference type="GO" id="GO:0003796">
    <property type="term" value="F:lysozyme activity"/>
    <property type="evidence" value="ECO:0007669"/>
    <property type="project" value="InterPro"/>
</dbReference>